<feature type="transmembrane region" description="Helical" evidence="1">
    <location>
        <begin position="254"/>
        <end position="283"/>
    </location>
</feature>
<keyword evidence="3" id="KW-0482">Metalloprotease</keyword>
<dbReference type="GO" id="GO:0080120">
    <property type="term" value="P:CAAX-box protein maturation"/>
    <property type="evidence" value="ECO:0007669"/>
    <property type="project" value="UniProtKB-ARBA"/>
</dbReference>
<dbReference type="GO" id="GO:0008237">
    <property type="term" value="F:metallopeptidase activity"/>
    <property type="evidence" value="ECO:0007669"/>
    <property type="project" value="UniProtKB-KW"/>
</dbReference>
<dbReference type="Proteomes" id="UP000234905">
    <property type="component" value="Unassembled WGS sequence"/>
</dbReference>
<organism evidence="3 4">
    <name type="scientific">Gardnerella vaginalis</name>
    <dbReference type="NCBI Taxonomy" id="2702"/>
    <lineage>
        <taxon>Bacteria</taxon>
        <taxon>Bacillati</taxon>
        <taxon>Actinomycetota</taxon>
        <taxon>Actinomycetes</taxon>
        <taxon>Bifidobacteriales</taxon>
        <taxon>Bifidobacteriaceae</taxon>
        <taxon>Gardnerella</taxon>
    </lineage>
</organism>
<dbReference type="AlphaFoldDB" id="A0AAP8ISJ9"/>
<name>A0AAP8ISJ9_GARVA</name>
<comment type="caution">
    <text evidence="3">The sequence shown here is derived from an EMBL/GenBank/DDBJ whole genome shotgun (WGS) entry which is preliminary data.</text>
</comment>
<keyword evidence="1" id="KW-0812">Transmembrane</keyword>
<evidence type="ECO:0000313" key="4">
    <source>
        <dbReference type="Proteomes" id="UP000234905"/>
    </source>
</evidence>
<reference evidence="3 4" key="1">
    <citation type="submission" date="2017-12" db="EMBL/GenBank/DDBJ databases">
        <title>Phylogenetic diversity of female urinary microbiome.</title>
        <authorList>
            <person name="Thomas-White K."/>
            <person name="Wolfe A.J."/>
        </authorList>
    </citation>
    <scope>NUCLEOTIDE SEQUENCE [LARGE SCALE GENOMIC DNA]</scope>
    <source>
        <strain evidence="3 4">UMB0682</strain>
    </source>
</reference>
<keyword evidence="1" id="KW-1133">Transmembrane helix</keyword>
<evidence type="ECO:0000256" key="1">
    <source>
        <dbReference type="SAM" id="Phobius"/>
    </source>
</evidence>
<feature type="transmembrane region" description="Helical" evidence="1">
    <location>
        <begin position="173"/>
        <end position="195"/>
    </location>
</feature>
<protein>
    <submittedName>
        <fullName evidence="3">CPBP family intramembrane metalloprotease</fullName>
    </submittedName>
</protein>
<feature type="transmembrane region" description="Helical" evidence="1">
    <location>
        <begin position="307"/>
        <end position="329"/>
    </location>
</feature>
<feature type="transmembrane region" description="Helical" evidence="1">
    <location>
        <begin position="66"/>
        <end position="84"/>
    </location>
</feature>
<dbReference type="GO" id="GO:0004175">
    <property type="term" value="F:endopeptidase activity"/>
    <property type="evidence" value="ECO:0007669"/>
    <property type="project" value="UniProtKB-ARBA"/>
</dbReference>
<feature type="transmembrane region" description="Helical" evidence="1">
    <location>
        <begin position="20"/>
        <end position="46"/>
    </location>
</feature>
<evidence type="ECO:0000313" key="3">
    <source>
        <dbReference type="EMBL" id="PKZ59847.1"/>
    </source>
</evidence>
<dbReference type="Pfam" id="PF02517">
    <property type="entry name" value="Rce1-like"/>
    <property type="match status" value="1"/>
</dbReference>
<feature type="transmembrane region" description="Helical" evidence="1">
    <location>
        <begin position="96"/>
        <end position="120"/>
    </location>
</feature>
<evidence type="ECO:0000259" key="2">
    <source>
        <dbReference type="Pfam" id="PF02517"/>
    </source>
</evidence>
<gene>
    <name evidence="3" type="ORF">CYJ61_00065</name>
</gene>
<dbReference type="PANTHER" id="PTHR36435">
    <property type="entry name" value="SLR1288 PROTEIN"/>
    <property type="match status" value="1"/>
</dbReference>
<dbReference type="PANTHER" id="PTHR36435:SF1">
    <property type="entry name" value="CAAX AMINO TERMINAL PROTEASE FAMILY PROTEIN"/>
    <property type="match status" value="1"/>
</dbReference>
<accession>A0AAP8ISJ9</accession>
<dbReference type="InterPro" id="IPR003675">
    <property type="entry name" value="Rce1/LyrA-like_dom"/>
</dbReference>
<feature type="transmembrane region" description="Helical" evidence="1">
    <location>
        <begin position="132"/>
        <end position="152"/>
    </location>
</feature>
<keyword evidence="3" id="KW-0645">Protease</keyword>
<dbReference type="InterPro" id="IPR052710">
    <property type="entry name" value="CAAX_protease"/>
</dbReference>
<proteinExistence type="predicted"/>
<feature type="domain" description="CAAX prenyl protease 2/Lysostaphin resistance protein A-like" evidence="2">
    <location>
        <begin position="140"/>
        <end position="223"/>
    </location>
</feature>
<dbReference type="EMBL" id="PKJN01000001">
    <property type="protein sequence ID" value="PKZ59847.1"/>
    <property type="molecule type" value="Genomic_DNA"/>
</dbReference>
<feature type="transmembrane region" description="Helical" evidence="1">
    <location>
        <begin position="215"/>
        <end position="233"/>
    </location>
</feature>
<sequence>MQEIQHDDTYLLARKRQGTIGMSLCMFMVVWIAAAYALGMCFPYFLPKEFLEKSIATILVSDIAQYLIALPIAMLIMRAVPTLASREFSMSLRQFLGFYAVSVPVMYGGNLIGTTLASIITDGKAENRISETIVSGNMWETFVFVVILAPIMEEWFFRKQILSRLRVYGEKKAIVFSALAFALFHMNIFQFFYAFGLGLILGYMYVRTSKLRYSIFLHMIVNFQGSVVALWLLKQMTDANGNVIEIDKLSNKELMDLPSGFVLAGLYSIFVFAVLVVGIVLLARSRRYLVFFDAPLELPKENNLKSLYGTVGVIAFLIISVILNVMMLFS</sequence>
<keyword evidence="1" id="KW-0472">Membrane</keyword>
<keyword evidence="3" id="KW-0378">Hydrolase</keyword>